<gene>
    <name evidence="9" type="ORF">AF335_21910</name>
    <name evidence="8" type="ORF">FHS36_006264</name>
</gene>
<dbReference type="PANTHER" id="PTHR42852">
    <property type="entry name" value="THIOL:DISULFIDE INTERCHANGE PROTEIN DSBE"/>
    <property type="match status" value="1"/>
</dbReference>
<dbReference type="RefSeq" id="WP_102920231.1">
    <property type="nucleotide sequence ID" value="NZ_JACHJF010000033.1"/>
</dbReference>
<dbReference type="GO" id="GO:0017004">
    <property type="term" value="P:cytochrome complex assembly"/>
    <property type="evidence" value="ECO:0007669"/>
    <property type="project" value="UniProtKB-KW"/>
</dbReference>
<keyword evidence="4" id="KW-1015">Disulfide bond</keyword>
<keyword evidence="3" id="KW-0812">Transmembrane</keyword>
<dbReference type="PROSITE" id="PS51352">
    <property type="entry name" value="THIOREDOXIN_2"/>
    <property type="match status" value="1"/>
</dbReference>
<dbReference type="Proteomes" id="UP000235945">
    <property type="component" value="Unassembled WGS sequence"/>
</dbReference>
<evidence type="ECO:0000313" key="10">
    <source>
        <dbReference type="Proteomes" id="UP000235945"/>
    </source>
</evidence>
<keyword evidence="8" id="KW-0413">Isomerase</keyword>
<dbReference type="CDD" id="cd02966">
    <property type="entry name" value="TlpA_like_family"/>
    <property type="match status" value="1"/>
</dbReference>
<dbReference type="GO" id="GO:0016491">
    <property type="term" value="F:oxidoreductase activity"/>
    <property type="evidence" value="ECO:0007669"/>
    <property type="project" value="InterPro"/>
</dbReference>
<dbReference type="PANTHER" id="PTHR42852:SF6">
    <property type="entry name" value="THIOL:DISULFIDE INTERCHANGE PROTEIN DSBE"/>
    <property type="match status" value="1"/>
</dbReference>
<accession>A0A2N8NS07</accession>
<protein>
    <submittedName>
        <fullName evidence="9">Redoxin domain-containing protein</fullName>
    </submittedName>
    <submittedName>
        <fullName evidence="8">Thiol-disulfide isomerase/thioredoxin</fullName>
    </submittedName>
</protein>
<keyword evidence="10" id="KW-1185">Reference proteome</keyword>
<comment type="subcellular location">
    <subcellularLocation>
        <location evidence="1">Cell envelope</location>
    </subcellularLocation>
</comment>
<dbReference type="EMBL" id="JACHJF010000033">
    <property type="protein sequence ID" value="MBB5122790.1"/>
    <property type="molecule type" value="Genomic_DNA"/>
</dbReference>
<dbReference type="AlphaFoldDB" id="A0A2N8NS07"/>
<comment type="caution">
    <text evidence="9">The sequence shown here is derived from an EMBL/GenBank/DDBJ whole genome shotgun (WGS) entry which is preliminary data.</text>
</comment>
<feature type="chain" id="PRO_5042698079" evidence="6">
    <location>
        <begin position="35"/>
        <end position="207"/>
    </location>
</feature>
<evidence type="ECO:0000256" key="6">
    <source>
        <dbReference type="SAM" id="SignalP"/>
    </source>
</evidence>
<dbReference type="InterPro" id="IPR036249">
    <property type="entry name" value="Thioredoxin-like_sf"/>
</dbReference>
<dbReference type="Gene3D" id="3.40.30.10">
    <property type="entry name" value="Glutaredoxin"/>
    <property type="match status" value="1"/>
</dbReference>
<reference evidence="8 11" key="3">
    <citation type="submission" date="2020-08" db="EMBL/GenBank/DDBJ databases">
        <title>Genomic Encyclopedia of Type Strains, Phase III (KMG-III): the genomes of soil and plant-associated and newly described type strains.</title>
        <authorList>
            <person name="Whitman W."/>
        </authorList>
    </citation>
    <scope>NUCLEOTIDE SEQUENCE [LARGE SCALE GENOMIC DNA]</scope>
    <source>
        <strain evidence="8 11">CECT 3259</strain>
    </source>
</reference>
<name>A0A2N8NS07_STREU</name>
<evidence type="ECO:0000259" key="7">
    <source>
        <dbReference type="PROSITE" id="PS51352"/>
    </source>
</evidence>
<dbReference type="Proteomes" id="UP000528608">
    <property type="component" value="Unassembled WGS sequence"/>
</dbReference>
<dbReference type="GO" id="GO:0030313">
    <property type="term" value="C:cell envelope"/>
    <property type="evidence" value="ECO:0007669"/>
    <property type="project" value="UniProtKB-SubCell"/>
</dbReference>
<evidence type="ECO:0000256" key="5">
    <source>
        <dbReference type="ARBA" id="ARBA00023284"/>
    </source>
</evidence>
<proteinExistence type="predicted"/>
<evidence type="ECO:0000313" key="9">
    <source>
        <dbReference type="EMBL" id="PNE31541.1"/>
    </source>
</evidence>
<dbReference type="Pfam" id="PF08534">
    <property type="entry name" value="Redoxin"/>
    <property type="match status" value="1"/>
</dbReference>
<evidence type="ECO:0000313" key="8">
    <source>
        <dbReference type="EMBL" id="MBB5122790.1"/>
    </source>
</evidence>
<dbReference type="OrthoDB" id="9796554at2"/>
<reference evidence="10" key="2">
    <citation type="submission" date="2015-07" db="EMBL/GenBank/DDBJ databases">
        <authorList>
            <person name="Graham D.E."/>
            <person name="Giannone R.J."/>
            <person name="Gulvik C.A."/>
            <person name="Hettich R.L."/>
            <person name="Klingeman D.M."/>
            <person name="Mahan K.M."/>
            <person name="Parry R.J."/>
            <person name="Spain J.C."/>
        </authorList>
    </citation>
    <scope>NUCLEOTIDE SEQUENCE [LARGE SCALE GENOMIC DNA]</scope>
    <source>
        <strain evidence="10">ATCC 27428</strain>
    </source>
</reference>
<evidence type="ECO:0000256" key="3">
    <source>
        <dbReference type="ARBA" id="ARBA00022968"/>
    </source>
</evidence>
<reference evidence="9" key="1">
    <citation type="submission" date="2015-07" db="EMBL/GenBank/DDBJ databases">
        <authorList>
            <person name="Noorani M."/>
        </authorList>
    </citation>
    <scope>NUCLEOTIDE SEQUENCE [LARGE SCALE GENOMIC DNA]</scope>
    <source>
        <strain evidence="9">ATCC 27428</strain>
    </source>
</reference>
<dbReference type="SUPFAM" id="SSF52833">
    <property type="entry name" value="Thioredoxin-like"/>
    <property type="match status" value="1"/>
</dbReference>
<sequence>MSACRAFRRPVPRRRTTLPAVFAAVAAMALTACGSGENPKSGGQTQFVQGAGGVSVVNDKSARQSAPGLDGKTLEGKALDLGKEYKGKIVVLNVWGSWCSPCRAEAKNLVTVAGDYKSKGVEFVGLNTRDADPAPALKFEKEFGVPYPSFYDSAGELLLRFPKGSLNPQFIPSTVFIDRDGKIAARAIKALSEEELRKTLDPLVAEK</sequence>
<evidence type="ECO:0000313" key="11">
    <source>
        <dbReference type="Proteomes" id="UP000528608"/>
    </source>
</evidence>
<dbReference type="InterPro" id="IPR013740">
    <property type="entry name" value="Redoxin"/>
</dbReference>
<dbReference type="PROSITE" id="PS51257">
    <property type="entry name" value="PROKAR_LIPOPROTEIN"/>
    <property type="match status" value="1"/>
</dbReference>
<keyword evidence="6" id="KW-0732">Signal</keyword>
<evidence type="ECO:0000256" key="4">
    <source>
        <dbReference type="ARBA" id="ARBA00023157"/>
    </source>
</evidence>
<organism evidence="9 10">
    <name type="scientific">Streptomyces eurocidicus</name>
    <name type="common">Streptoverticillium eurocidicus</name>
    <dbReference type="NCBI Taxonomy" id="66423"/>
    <lineage>
        <taxon>Bacteria</taxon>
        <taxon>Bacillati</taxon>
        <taxon>Actinomycetota</taxon>
        <taxon>Actinomycetes</taxon>
        <taxon>Kitasatosporales</taxon>
        <taxon>Streptomycetaceae</taxon>
        <taxon>Streptomyces</taxon>
    </lineage>
</organism>
<feature type="domain" description="Thioredoxin" evidence="7">
    <location>
        <begin position="55"/>
        <end position="205"/>
    </location>
</feature>
<evidence type="ECO:0000256" key="2">
    <source>
        <dbReference type="ARBA" id="ARBA00022748"/>
    </source>
</evidence>
<evidence type="ECO:0000256" key="1">
    <source>
        <dbReference type="ARBA" id="ARBA00004196"/>
    </source>
</evidence>
<dbReference type="InterPro" id="IPR050553">
    <property type="entry name" value="Thioredoxin_ResA/DsbE_sf"/>
</dbReference>
<dbReference type="EMBL" id="LGUI01000008">
    <property type="protein sequence ID" value="PNE31541.1"/>
    <property type="molecule type" value="Genomic_DNA"/>
</dbReference>
<dbReference type="GO" id="GO:0016853">
    <property type="term" value="F:isomerase activity"/>
    <property type="evidence" value="ECO:0007669"/>
    <property type="project" value="UniProtKB-KW"/>
</dbReference>
<keyword evidence="5" id="KW-0676">Redox-active center</keyword>
<keyword evidence="3" id="KW-0735">Signal-anchor</keyword>
<dbReference type="InterPro" id="IPR013766">
    <property type="entry name" value="Thioredoxin_domain"/>
</dbReference>
<keyword evidence="2" id="KW-0201">Cytochrome c-type biogenesis</keyword>
<feature type="signal peptide" evidence="6">
    <location>
        <begin position="1"/>
        <end position="34"/>
    </location>
</feature>